<accession>A0AB39Y8J3</accession>
<gene>
    <name evidence="1" type="ORF">AB5J51_27090</name>
</gene>
<dbReference type="EMBL" id="CP165727">
    <property type="protein sequence ID" value="XDV66328.1"/>
    <property type="molecule type" value="Genomic_DNA"/>
</dbReference>
<dbReference type="RefSeq" id="WP_369778853.1">
    <property type="nucleotide sequence ID" value="NZ_CP165727.1"/>
</dbReference>
<organism evidence="1">
    <name type="scientific">Streptomyces sp. R33</name>
    <dbReference type="NCBI Taxonomy" id="3238629"/>
    <lineage>
        <taxon>Bacteria</taxon>
        <taxon>Bacillati</taxon>
        <taxon>Actinomycetota</taxon>
        <taxon>Actinomycetes</taxon>
        <taxon>Kitasatosporales</taxon>
        <taxon>Streptomycetaceae</taxon>
        <taxon>Streptomyces</taxon>
    </lineage>
</organism>
<dbReference type="AlphaFoldDB" id="A0AB39Y8J3"/>
<proteinExistence type="predicted"/>
<protein>
    <submittedName>
        <fullName evidence="1">Uncharacterized protein</fullName>
    </submittedName>
</protein>
<evidence type="ECO:0000313" key="1">
    <source>
        <dbReference type="EMBL" id="XDV66328.1"/>
    </source>
</evidence>
<reference evidence="1" key="1">
    <citation type="submission" date="2024-08" db="EMBL/GenBank/DDBJ databases">
        <authorList>
            <person name="Yu S.T."/>
        </authorList>
    </citation>
    <scope>NUCLEOTIDE SEQUENCE</scope>
    <source>
        <strain evidence="1">R33</strain>
    </source>
</reference>
<name>A0AB39Y8J3_9ACTN</name>
<sequence>MTNRIRPLGRRDSARALLARRARRALGLPGTLDIHPEHGETPLRISLWSVRELQDAYTHVGGGAVTAQQVERAVDNISYTAIEITLTTRIPGLGTVQAFTEWTPASEAYALTLPVIQALGAPAGLR</sequence>